<feature type="region of interest" description="Disordered" evidence="1">
    <location>
        <begin position="334"/>
        <end position="354"/>
    </location>
</feature>
<name>A0ABQ9HU62_9NEOP</name>
<gene>
    <name evidence="2" type="ORF">PR048_007410</name>
</gene>
<feature type="region of interest" description="Disordered" evidence="1">
    <location>
        <begin position="885"/>
        <end position="923"/>
    </location>
</feature>
<feature type="region of interest" description="Disordered" evidence="1">
    <location>
        <begin position="410"/>
        <end position="431"/>
    </location>
</feature>
<feature type="compositionally biased region" description="Basic and acidic residues" evidence="1">
    <location>
        <begin position="336"/>
        <end position="350"/>
    </location>
</feature>
<keyword evidence="3" id="KW-1185">Reference proteome</keyword>
<sequence>MLAIGKLADDLEHISSLLKLVELATSLTLVMESYGYRLLTNTEVNQPLLLRTRAAHNQRVGVPFTNQHLATYSSAGSPYNKDYFTARNGQSDKKSIPRALGSQSGPFTVTSNFSETLKFYFQDMPPPHENKAYSRLENLTKVDIANEAIFSLDIEVWHVQKSFREIRVSLCIEPIFNLNTTLKYKLLRNSPTICSFVDFETLADDLAMQVVDETTAIKQRATLKEYAESVDLQISFQKTHFICSKLPIQKLITKYGQIESDPFFKYLGEILEPTGEEKIAQKGLMRKLGRACGRTYIIYKKKVCLYTQKSGTTKTVIKHEALYASEPLTLHRKGRSRDNKCADVRGRGKGEMPGLRKAPLAMRRRVVVAECHPVNYSRRARQGLRGGGEGHERVRPVAWFIPGQRHRLERSSPTFGGRVPPPPQTRTTTSPFLPAGAPCLDRYWQPALHTCLSSPGAGRPLRRPPTRRYKCVAMSWEIRFFYETIPHAPNVLIYENKTFFRASRILAKRHLMRVSVSPLAFARSCAMSRRVGGPLKAGLNNSPSHLPVVRLSGGHCVLTAPKLRAANCTRNIGSGYIVDTAFVLREYVYVDALGRLDVYVMSPAPLHSIIWSFMGITGLLLRSSFQPMVANLKTYSRENGSICGSAQLEYLYGIRYGTVLVNLLVAPRTMSQHNHFSDMLAAQRKISPVSPAFAFRRCSILTSLHPHWLSRPHVKSLPNVSTPRLAIDRDRNIYRLKDTWARLHDPLYSQSLAFCPSEKPAVVPQIKWQGIRCLYLCSRSRAVRKYQCPEEKLFDDEIGKLVLVYLPCALYTTFPLRMYRMFTANYRQQYCTPVQCFARRGDERCDAHVSVAPSAPALLSLKSAKFLQLGGHLIRKVLRADEDEARGIRKPTCDNPGPTPPGIEPGSSRWEASSLTVPPPRPPTSMSVATVHFSLLKSTVYSYFYAKEITVSSKLKDRRVLMLGAVRN</sequence>
<proteinExistence type="predicted"/>
<comment type="caution">
    <text evidence="2">The sequence shown here is derived from an EMBL/GenBank/DDBJ whole genome shotgun (WGS) entry which is preliminary data.</text>
</comment>
<protein>
    <submittedName>
        <fullName evidence="2">Uncharacterized protein</fullName>
    </submittedName>
</protein>
<evidence type="ECO:0000313" key="3">
    <source>
        <dbReference type="Proteomes" id="UP001159363"/>
    </source>
</evidence>
<accession>A0ABQ9HU62</accession>
<dbReference type="EMBL" id="JARBHB010000003">
    <property type="protein sequence ID" value="KAJ8887926.1"/>
    <property type="molecule type" value="Genomic_DNA"/>
</dbReference>
<evidence type="ECO:0000313" key="2">
    <source>
        <dbReference type="EMBL" id="KAJ8887926.1"/>
    </source>
</evidence>
<reference evidence="2 3" key="1">
    <citation type="submission" date="2023-02" db="EMBL/GenBank/DDBJ databases">
        <title>LHISI_Scaffold_Assembly.</title>
        <authorList>
            <person name="Stuart O.P."/>
            <person name="Cleave R."/>
            <person name="Magrath M.J.L."/>
            <person name="Mikheyev A.S."/>
        </authorList>
    </citation>
    <scope>NUCLEOTIDE SEQUENCE [LARGE SCALE GENOMIC DNA]</scope>
    <source>
        <strain evidence="2">Daus_M_001</strain>
        <tissue evidence="2">Leg muscle</tissue>
    </source>
</reference>
<organism evidence="2 3">
    <name type="scientific">Dryococelus australis</name>
    <dbReference type="NCBI Taxonomy" id="614101"/>
    <lineage>
        <taxon>Eukaryota</taxon>
        <taxon>Metazoa</taxon>
        <taxon>Ecdysozoa</taxon>
        <taxon>Arthropoda</taxon>
        <taxon>Hexapoda</taxon>
        <taxon>Insecta</taxon>
        <taxon>Pterygota</taxon>
        <taxon>Neoptera</taxon>
        <taxon>Polyneoptera</taxon>
        <taxon>Phasmatodea</taxon>
        <taxon>Verophasmatodea</taxon>
        <taxon>Anareolatae</taxon>
        <taxon>Phasmatidae</taxon>
        <taxon>Eurycanthinae</taxon>
        <taxon>Dryococelus</taxon>
    </lineage>
</organism>
<dbReference type="Proteomes" id="UP001159363">
    <property type="component" value="Chromosome 3"/>
</dbReference>
<evidence type="ECO:0000256" key="1">
    <source>
        <dbReference type="SAM" id="MobiDB-lite"/>
    </source>
</evidence>